<dbReference type="Gene3D" id="1.10.10.10">
    <property type="entry name" value="Winged helix-like DNA-binding domain superfamily/Winged helix DNA-binding domain"/>
    <property type="match status" value="1"/>
</dbReference>
<dbReference type="STRING" id="420662.Mpe_A0745"/>
<keyword evidence="2" id="KW-0805">Transcription regulation</keyword>
<dbReference type="eggNOG" id="COG0583">
    <property type="taxonomic scope" value="Bacteria"/>
</dbReference>
<evidence type="ECO:0000256" key="4">
    <source>
        <dbReference type="ARBA" id="ARBA00023163"/>
    </source>
</evidence>
<evidence type="ECO:0000256" key="1">
    <source>
        <dbReference type="ARBA" id="ARBA00009437"/>
    </source>
</evidence>
<dbReference type="Proteomes" id="UP000000366">
    <property type="component" value="Chromosome"/>
</dbReference>
<dbReference type="PANTHER" id="PTHR30537">
    <property type="entry name" value="HTH-TYPE TRANSCRIPTIONAL REGULATOR"/>
    <property type="match status" value="1"/>
</dbReference>
<dbReference type="InterPro" id="IPR000847">
    <property type="entry name" value="LysR_HTH_N"/>
</dbReference>
<feature type="domain" description="HTH lysR-type" evidence="6">
    <location>
        <begin position="9"/>
        <end position="66"/>
    </location>
</feature>
<evidence type="ECO:0000256" key="5">
    <source>
        <dbReference type="SAM" id="MobiDB-lite"/>
    </source>
</evidence>
<proteinExistence type="inferred from homology"/>
<organism evidence="7 8">
    <name type="scientific">Methylibium petroleiphilum (strain ATCC BAA-1232 / LMG 22953 / PM1)</name>
    <dbReference type="NCBI Taxonomy" id="420662"/>
    <lineage>
        <taxon>Bacteria</taxon>
        <taxon>Pseudomonadati</taxon>
        <taxon>Pseudomonadota</taxon>
        <taxon>Betaproteobacteria</taxon>
        <taxon>Burkholderiales</taxon>
        <taxon>Sphaerotilaceae</taxon>
        <taxon>Methylibium</taxon>
    </lineage>
</organism>
<dbReference type="SUPFAM" id="SSF53850">
    <property type="entry name" value="Periplasmic binding protein-like II"/>
    <property type="match status" value="1"/>
</dbReference>
<accession>A2SDR8</accession>
<comment type="similarity">
    <text evidence="1">Belongs to the LysR transcriptional regulatory family.</text>
</comment>
<dbReference type="PROSITE" id="PS50931">
    <property type="entry name" value="HTH_LYSR"/>
    <property type="match status" value="1"/>
</dbReference>
<dbReference type="PRINTS" id="PR00039">
    <property type="entry name" value="HTHLYSR"/>
</dbReference>
<feature type="region of interest" description="Disordered" evidence="5">
    <location>
        <begin position="299"/>
        <end position="320"/>
    </location>
</feature>
<dbReference type="InterPro" id="IPR005119">
    <property type="entry name" value="LysR_subst-bd"/>
</dbReference>
<protein>
    <submittedName>
        <fullName evidence="7">Transcriptional regulator, LysR family</fullName>
    </submittedName>
</protein>
<dbReference type="RefSeq" id="WP_011828345.1">
    <property type="nucleotide sequence ID" value="NC_008825.1"/>
</dbReference>
<dbReference type="Pfam" id="PF03466">
    <property type="entry name" value="LysR_substrate"/>
    <property type="match status" value="1"/>
</dbReference>
<dbReference type="HOGENOM" id="CLU_039613_37_0_4"/>
<dbReference type="EMBL" id="CP000555">
    <property type="protein sequence ID" value="ABM93707.1"/>
    <property type="molecule type" value="Genomic_DNA"/>
</dbReference>
<dbReference type="InterPro" id="IPR036390">
    <property type="entry name" value="WH_DNA-bd_sf"/>
</dbReference>
<dbReference type="Gene3D" id="3.40.190.10">
    <property type="entry name" value="Periplasmic binding protein-like II"/>
    <property type="match status" value="2"/>
</dbReference>
<evidence type="ECO:0000256" key="3">
    <source>
        <dbReference type="ARBA" id="ARBA00023125"/>
    </source>
</evidence>
<keyword evidence="8" id="KW-1185">Reference proteome</keyword>
<dbReference type="InterPro" id="IPR058163">
    <property type="entry name" value="LysR-type_TF_proteobact-type"/>
</dbReference>
<dbReference type="PANTHER" id="PTHR30537:SF5">
    <property type="entry name" value="HTH-TYPE TRANSCRIPTIONAL ACTIVATOR TTDR-RELATED"/>
    <property type="match status" value="1"/>
</dbReference>
<name>A2SDR8_METPP</name>
<dbReference type="GO" id="GO:0003677">
    <property type="term" value="F:DNA binding"/>
    <property type="evidence" value="ECO:0007669"/>
    <property type="project" value="UniProtKB-KW"/>
</dbReference>
<gene>
    <name evidence="7" type="ordered locus">Mpe_A0745</name>
</gene>
<reference evidence="7 8" key="1">
    <citation type="journal article" date="2007" name="J. Bacteriol.">
        <title>Whole-genome analysis of the methyl tert-butyl ether-degrading beta-proteobacterium Methylibium petroleiphilum PM1.</title>
        <authorList>
            <person name="Kane S.R."/>
            <person name="Chakicherla A.Y."/>
            <person name="Chain P.S.G."/>
            <person name="Schmidt R."/>
            <person name="Shin M.W."/>
            <person name="Legler T.C."/>
            <person name="Scow K.M."/>
            <person name="Larimer F.W."/>
            <person name="Lucas S.M."/>
            <person name="Richardson P.M."/>
            <person name="Hristova K.R."/>
        </authorList>
    </citation>
    <scope>NUCLEOTIDE SEQUENCE [LARGE SCALE GENOMIC DNA]</scope>
    <source>
        <strain evidence="8">ATCC BAA-1232 / LMG 22953 / PM1</strain>
    </source>
</reference>
<keyword evidence="4" id="KW-0804">Transcription</keyword>
<dbReference type="AlphaFoldDB" id="A2SDR8"/>
<dbReference type="SUPFAM" id="SSF46785">
    <property type="entry name" value="Winged helix' DNA-binding domain"/>
    <property type="match status" value="1"/>
</dbReference>
<sequence length="320" mass="35134">MSLPLVRLPSLDLIRGFVAVGRRMSITLASQDLCLTQSAVSRQIGALEEQLGVKLLVRGYRSIAFTAEGERLFRSADGAVQQMQDVMGEIHTTGVLRPVMLSASIGVTGLWLLPRLSRFQKLHPGVDLRVSANNRVADLRSDGIDLAIRYTTPALAPAGATRLFGESVAPVAHPSLGLKSLRSAQALAKVSLLEFDDPTHPWLRWGDWLGAAGWSDVRHQGMLHFNQYDQVIQAALDAQGVALGRIELIQPLLDAGRLVRLAPPNHRADMEHAYWLILANDRPRADIRRVAEWIESEARMSAEPALAPPQTAPKPRARRS</sequence>
<dbReference type="KEGG" id="mpt:Mpe_A0745"/>
<evidence type="ECO:0000313" key="8">
    <source>
        <dbReference type="Proteomes" id="UP000000366"/>
    </source>
</evidence>
<keyword evidence="3" id="KW-0238">DNA-binding</keyword>
<dbReference type="CDD" id="cd08432">
    <property type="entry name" value="PBP2_GcdR_TrpI_HvrB_AmpR_like"/>
    <property type="match status" value="1"/>
</dbReference>
<dbReference type="InterPro" id="IPR036388">
    <property type="entry name" value="WH-like_DNA-bd_sf"/>
</dbReference>
<evidence type="ECO:0000259" key="6">
    <source>
        <dbReference type="PROSITE" id="PS50931"/>
    </source>
</evidence>
<dbReference type="GO" id="GO:0003700">
    <property type="term" value="F:DNA-binding transcription factor activity"/>
    <property type="evidence" value="ECO:0007669"/>
    <property type="project" value="InterPro"/>
</dbReference>
<evidence type="ECO:0000313" key="7">
    <source>
        <dbReference type="EMBL" id="ABM93707.1"/>
    </source>
</evidence>
<evidence type="ECO:0000256" key="2">
    <source>
        <dbReference type="ARBA" id="ARBA00023015"/>
    </source>
</evidence>
<dbReference type="Pfam" id="PF00126">
    <property type="entry name" value="HTH_1"/>
    <property type="match status" value="1"/>
</dbReference>